<dbReference type="RefSeq" id="XP_032803507.1">
    <property type="nucleotide sequence ID" value="XM_032947616.1"/>
</dbReference>
<evidence type="ECO:0000313" key="4">
    <source>
        <dbReference type="Proteomes" id="UP001318040"/>
    </source>
</evidence>
<dbReference type="Proteomes" id="UP001318040">
    <property type="component" value="Chromosome 6"/>
</dbReference>
<gene>
    <name evidence="5" type="primary">LOC116939366</name>
</gene>
<organism evidence="4 5">
    <name type="scientific">Petromyzon marinus</name>
    <name type="common">Sea lamprey</name>
    <dbReference type="NCBI Taxonomy" id="7757"/>
    <lineage>
        <taxon>Eukaryota</taxon>
        <taxon>Metazoa</taxon>
        <taxon>Chordata</taxon>
        <taxon>Craniata</taxon>
        <taxon>Vertebrata</taxon>
        <taxon>Cyclostomata</taxon>
        <taxon>Hyperoartia</taxon>
        <taxon>Petromyzontiformes</taxon>
        <taxon>Petromyzontidae</taxon>
        <taxon>Petromyzon</taxon>
    </lineage>
</organism>
<feature type="compositionally biased region" description="Low complexity" evidence="1">
    <location>
        <begin position="483"/>
        <end position="500"/>
    </location>
</feature>
<dbReference type="AlphaFoldDB" id="A0AAJ7SS48"/>
<evidence type="ECO:0000313" key="5">
    <source>
        <dbReference type="RefSeq" id="XP_032803507.1"/>
    </source>
</evidence>
<feature type="transmembrane region" description="Helical" evidence="2">
    <location>
        <begin position="436"/>
        <end position="457"/>
    </location>
</feature>
<feature type="chain" id="PRO_5042598425" evidence="3">
    <location>
        <begin position="22"/>
        <end position="618"/>
    </location>
</feature>
<reference evidence="5" key="1">
    <citation type="submission" date="2025-08" db="UniProtKB">
        <authorList>
            <consortium name="RefSeq"/>
        </authorList>
    </citation>
    <scope>IDENTIFICATION</scope>
    <source>
        <tissue evidence="5">Sperm</tissue>
    </source>
</reference>
<accession>A0AAJ7SS48</accession>
<protein>
    <submittedName>
        <fullName evidence="5">Protein brambleberry-like</fullName>
    </submittedName>
</protein>
<evidence type="ECO:0000256" key="1">
    <source>
        <dbReference type="SAM" id="MobiDB-lite"/>
    </source>
</evidence>
<dbReference type="InterPro" id="IPR040346">
    <property type="entry name" value="GEX1/Brambleberry"/>
</dbReference>
<dbReference type="PANTHER" id="PTHR33538">
    <property type="entry name" value="PROTEIN GAMETE EXPRESSED 1"/>
    <property type="match status" value="1"/>
</dbReference>
<evidence type="ECO:0000256" key="2">
    <source>
        <dbReference type="SAM" id="Phobius"/>
    </source>
</evidence>
<feature type="compositionally biased region" description="Polar residues" evidence="1">
    <location>
        <begin position="503"/>
        <end position="524"/>
    </location>
</feature>
<evidence type="ECO:0000256" key="3">
    <source>
        <dbReference type="SAM" id="SignalP"/>
    </source>
</evidence>
<name>A0AAJ7SS48_PETMA</name>
<feature type="transmembrane region" description="Helical" evidence="2">
    <location>
        <begin position="382"/>
        <end position="403"/>
    </location>
</feature>
<keyword evidence="2" id="KW-1133">Transmembrane helix</keyword>
<feature type="signal peptide" evidence="3">
    <location>
        <begin position="1"/>
        <end position="21"/>
    </location>
</feature>
<dbReference type="KEGG" id="pmrn:116939366"/>
<feature type="region of interest" description="Disordered" evidence="1">
    <location>
        <begin position="483"/>
        <end position="524"/>
    </location>
</feature>
<feature type="region of interest" description="Disordered" evidence="1">
    <location>
        <begin position="34"/>
        <end position="64"/>
    </location>
</feature>
<keyword evidence="2" id="KW-0472">Membrane</keyword>
<sequence length="618" mass="68462">MRLGVLLRIVLYAWLLSECSGLFGWFRRRDKPAVAPTPEAQTSTQEDGHGAAQDGPQGGPERRGVGAAPPFELVFADERFLAEARHLELSPLDTCHYQVIGRLKGSCDELSEEDLAKLGVSLLNCQSLVEDRRTFQCTADMSLSQCTAEMDPTTWNAYHIVSNRVRSVCYATRQLQFRRRTEHVVNSLVETAHDQLDTMRRIKESNEKLSELTEASIQNVLDGQGKLLSHQEQLDQSQSHLQLSISSSMEQVLEQKSLIATGHQLLAEMTMKIQRNIDDMSSELEQQGVSVKKGHHTILKDLSDVGNRAAESHQKLEAHMALINMYQDDTSKYYSSLMSNLQRLNHTVGYLLQLVDSMQSNMNQKLDWLAQLLGGAGDNISVVYTFVLHAAYLLLAAVVVMFLQAPALTRAMLILCVVVNAVSEIKTGASFDFIELSVLTVTFAVGYFLVVRAWTFYSKLQPHVSGSSAPSVAELAHFTSRKSGAQDSSSNDSVSGVGDASENRNSTMLDEPADNSTQEPIRNINGRRNSLSRIYLTAEQEPFEFLHSVSRSSGRHLMRRSDPLACSSLNNTSSLLSRGPCGAITRSGLPCRKKALVGRDFCHLHFTGTSFCLPSLYE</sequence>
<dbReference type="PANTHER" id="PTHR33538:SF1">
    <property type="entry name" value="PROTEIN BRAMBLEBERRY"/>
    <property type="match status" value="1"/>
</dbReference>
<keyword evidence="4" id="KW-1185">Reference proteome</keyword>
<proteinExistence type="predicted"/>
<keyword evidence="3" id="KW-0732">Signal</keyword>
<keyword evidence="2" id="KW-0812">Transmembrane</keyword>